<evidence type="ECO:0000259" key="1">
    <source>
        <dbReference type="Pfam" id="PF01637"/>
    </source>
</evidence>
<dbReference type="GO" id="GO:0005524">
    <property type="term" value="F:ATP binding"/>
    <property type="evidence" value="ECO:0007669"/>
    <property type="project" value="UniProtKB-KW"/>
</dbReference>
<name>A0A9D1SJL9_9FIRM</name>
<comment type="caution">
    <text evidence="2">The sequence shown here is derived from an EMBL/GenBank/DDBJ whole genome shotgun (WGS) entry which is preliminary data.</text>
</comment>
<organism evidence="2 3">
    <name type="scientific">Candidatus Caccalectryoclostridium excrementigallinarum</name>
    <dbReference type="NCBI Taxonomy" id="2840710"/>
    <lineage>
        <taxon>Bacteria</taxon>
        <taxon>Bacillati</taxon>
        <taxon>Bacillota</taxon>
        <taxon>Clostridia</taxon>
        <taxon>Christensenellales</taxon>
        <taxon>Christensenellaceae</taxon>
        <taxon>Christensenellaceae incertae sedis</taxon>
        <taxon>Candidatus Caccalectryoclostridium</taxon>
    </lineage>
</organism>
<dbReference type="InterPro" id="IPR036390">
    <property type="entry name" value="WH_DNA-bd_sf"/>
</dbReference>
<reference evidence="2" key="2">
    <citation type="journal article" date="2021" name="PeerJ">
        <title>Extensive microbial diversity within the chicken gut microbiome revealed by metagenomics and culture.</title>
        <authorList>
            <person name="Gilroy R."/>
            <person name="Ravi A."/>
            <person name="Getino M."/>
            <person name="Pursley I."/>
            <person name="Horton D.L."/>
            <person name="Alikhan N.F."/>
            <person name="Baker D."/>
            <person name="Gharbi K."/>
            <person name="Hall N."/>
            <person name="Watson M."/>
            <person name="Adriaenssens E.M."/>
            <person name="Foster-Nyarko E."/>
            <person name="Jarju S."/>
            <person name="Secka A."/>
            <person name="Antonio M."/>
            <person name="Oren A."/>
            <person name="Chaudhuri R.R."/>
            <person name="La Ragione R."/>
            <person name="Hildebrand F."/>
            <person name="Pallen M.J."/>
        </authorList>
    </citation>
    <scope>NUCLEOTIDE SEQUENCE</scope>
    <source>
        <strain evidence="2">9366</strain>
    </source>
</reference>
<gene>
    <name evidence="2" type="ORF">IAB07_02465</name>
</gene>
<dbReference type="PANTHER" id="PTHR34704:SF1">
    <property type="entry name" value="ATPASE"/>
    <property type="match status" value="1"/>
</dbReference>
<dbReference type="SUPFAM" id="SSF52540">
    <property type="entry name" value="P-loop containing nucleoside triphosphate hydrolases"/>
    <property type="match status" value="1"/>
</dbReference>
<keyword evidence="2" id="KW-0547">Nucleotide-binding</keyword>
<dbReference type="Gene3D" id="3.40.50.300">
    <property type="entry name" value="P-loop containing nucleotide triphosphate hydrolases"/>
    <property type="match status" value="1"/>
</dbReference>
<dbReference type="SUPFAM" id="SSF46785">
    <property type="entry name" value="Winged helix' DNA-binding domain"/>
    <property type="match status" value="1"/>
</dbReference>
<accession>A0A9D1SJL9</accession>
<dbReference type="EMBL" id="DVNJ01000012">
    <property type="protein sequence ID" value="HIU62616.1"/>
    <property type="molecule type" value="Genomic_DNA"/>
</dbReference>
<reference evidence="2" key="1">
    <citation type="submission" date="2020-10" db="EMBL/GenBank/DDBJ databases">
        <authorList>
            <person name="Gilroy R."/>
        </authorList>
    </citation>
    <scope>NUCLEOTIDE SEQUENCE</scope>
    <source>
        <strain evidence="2">9366</strain>
    </source>
</reference>
<evidence type="ECO:0000313" key="3">
    <source>
        <dbReference type="Proteomes" id="UP000824145"/>
    </source>
</evidence>
<dbReference type="Pfam" id="PF01637">
    <property type="entry name" value="ATPase_2"/>
    <property type="match status" value="1"/>
</dbReference>
<feature type="non-terminal residue" evidence="2">
    <location>
        <position position="315"/>
    </location>
</feature>
<dbReference type="InterPro" id="IPR011579">
    <property type="entry name" value="ATPase_dom"/>
</dbReference>
<dbReference type="PANTHER" id="PTHR34704">
    <property type="entry name" value="ATPASE"/>
    <property type="match status" value="1"/>
</dbReference>
<feature type="domain" description="ATPase" evidence="1">
    <location>
        <begin position="4"/>
        <end position="206"/>
    </location>
</feature>
<dbReference type="InterPro" id="IPR027417">
    <property type="entry name" value="P-loop_NTPase"/>
</dbReference>
<sequence>MQKFVDRSKEIEALEKQYAATGSALVVVYGRRRVGKTALIAEFLKRHSDSLYFLATEESEAQNLNYFKAQVAEFTGNELLTTAAVDWLTVFKTLLEHKTKTKKIIVFDEFQYIGQSNSAFPSVMQKIWDTLLKDANVMLILCGSLVSLMKSQTLDYSSPLYGRRTGQIRLKQIPFAHYHEFFEGRTNNELLPFYAVTGGVPKYIETFRGYTDIYEAIEENVLNSQSFLYEEPFFLLQKEVSEIGSYFSLIKAIAAGNRKLADIAANLGLKQTGLTKYLKVLTDLDLIEREVPVTETAPEKSKSGLYRLTDNFIAF</sequence>
<proteinExistence type="predicted"/>
<protein>
    <submittedName>
        <fullName evidence="2">ATP-binding protein</fullName>
    </submittedName>
</protein>
<evidence type="ECO:0000313" key="2">
    <source>
        <dbReference type="EMBL" id="HIU62616.1"/>
    </source>
</evidence>
<dbReference type="Proteomes" id="UP000824145">
    <property type="component" value="Unassembled WGS sequence"/>
</dbReference>
<keyword evidence="2" id="KW-0067">ATP-binding</keyword>
<dbReference type="AlphaFoldDB" id="A0A9D1SJL9"/>